<dbReference type="InterPro" id="IPR012338">
    <property type="entry name" value="Beta-lactam/transpept-like"/>
</dbReference>
<dbReference type="SUPFAM" id="SSF56601">
    <property type="entry name" value="beta-lactamase/transpeptidase-like"/>
    <property type="match status" value="1"/>
</dbReference>
<evidence type="ECO:0000259" key="11">
    <source>
        <dbReference type="Pfam" id="PF00768"/>
    </source>
</evidence>
<evidence type="ECO:0000313" key="12">
    <source>
        <dbReference type="EMBL" id="ACB46501.1"/>
    </source>
</evidence>
<keyword evidence="5" id="KW-0573">Peptidoglycan synthesis</keyword>
<feature type="active site" description="Acyl-ester intermediate" evidence="7">
    <location>
        <position position="69"/>
    </location>
</feature>
<keyword evidence="12" id="KW-0121">Carboxypeptidase</keyword>
<dbReference type="PANTHER" id="PTHR21581:SF33">
    <property type="entry name" value="D-ALANYL-D-ALANINE CARBOXYPEPTIDASE DACB"/>
    <property type="match status" value="1"/>
</dbReference>
<dbReference type="PRINTS" id="PR00725">
    <property type="entry name" value="DADACBPTASE1"/>
</dbReference>
<dbReference type="AlphaFoldDB" id="B3TMS1"/>
<dbReference type="InterPro" id="IPR018044">
    <property type="entry name" value="Peptidase_S11"/>
</dbReference>
<feature type="chain" id="PRO_5002798993" evidence="10">
    <location>
        <begin position="28"/>
        <end position="309"/>
    </location>
</feature>
<dbReference type="GO" id="GO:0008360">
    <property type="term" value="P:regulation of cell shape"/>
    <property type="evidence" value="ECO:0007669"/>
    <property type="project" value="UniProtKB-KW"/>
</dbReference>
<keyword evidence="4" id="KW-0133">Cell shape</keyword>
<evidence type="ECO:0000256" key="8">
    <source>
        <dbReference type="PIRSR" id="PIRSR618044-2"/>
    </source>
</evidence>
<feature type="binding site" evidence="8">
    <location>
        <position position="239"/>
    </location>
    <ligand>
        <name>substrate</name>
    </ligand>
</feature>
<comment type="similarity">
    <text evidence="1 9">Belongs to the peptidase S11 family.</text>
</comment>
<keyword evidence="6" id="KW-0961">Cell wall biogenesis/degradation</keyword>
<keyword evidence="2 10" id="KW-0732">Signal</keyword>
<dbReference type="EMBL" id="EU301739">
    <property type="protein sequence ID" value="ACB46501.1"/>
    <property type="molecule type" value="Genomic_DNA"/>
</dbReference>
<dbReference type="Gene3D" id="3.40.710.10">
    <property type="entry name" value="DD-peptidase/beta-lactamase superfamily"/>
    <property type="match status" value="1"/>
</dbReference>
<organism evidence="12">
    <name type="scientific">Actinomadura kijaniata</name>
    <dbReference type="NCBI Taxonomy" id="46161"/>
    <lineage>
        <taxon>Bacteria</taxon>
        <taxon>Bacillati</taxon>
        <taxon>Actinomycetota</taxon>
        <taxon>Actinomycetes</taxon>
        <taxon>Streptosporangiales</taxon>
        <taxon>Thermomonosporaceae</taxon>
        <taxon>Actinomadura</taxon>
    </lineage>
</organism>
<reference evidence="12" key="1">
    <citation type="journal article" date="2007" name="J. Am. Chem. Soc.">
        <title>Elucidation of the kijanimicin gene cluster: insights into the biosynthesis of spirotetronate antibiotics and nitrosugars.</title>
        <authorList>
            <person name="Zhang H."/>
            <person name="White-Phillip J.A."/>
            <person name="Melancon C.E."/>
            <person name="Kwon H.-J."/>
            <person name="Yu W.-L."/>
            <person name="Liu H.-W."/>
        </authorList>
    </citation>
    <scope>NUCLEOTIDE SEQUENCE</scope>
</reference>
<evidence type="ECO:0000256" key="9">
    <source>
        <dbReference type="RuleBase" id="RU004016"/>
    </source>
</evidence>
<keyword evidence="3" id="KW-0378">Hydrolase</keyword>
<dbReference type="GO" id="GO:0006508">
    <property type="term" value="P:proteolysis"/>
    <property type="evidence" value="ECO:0007669"/>
    <property type="project" value="InterPro"/>
</dbReference>
<name>B3TMS1_ACTKI</name>
<keyword evidence="12" id="KW-0645">Protease</keyword>
<evidence type="ECO:0000256" key="6">
    <source>
        <dbReference type="ARBA" id="ARBA00023316"/>
    </source>
</evidence>
<dbReference type="Pfam" id="PF00768">
    <property type="entry name" value="Peptidase_S11"/>
    <property type="match status" value="1"/>
</dbReference>
<dbReference type="GO" id="GO:0009002">
    <property type="term" value="F:serine-type D-Ala-D-Ala carboxypeptidase activity"/>
    <property type="evidence" value="ECO:0007669"/>
    <property type="project" value="InterPro"/>
</dbReference>
<dbReference type="GO" id="GO:0071555">
    <property type="term" value="P:cell wall organization"/>
    <property type="evidence" value="ECO:0007669"/>
    <property type="project" value="UniProtKB-KW"/>
</dbReference>
<evidence type="ECO:0000256" key="7">
    <source>
        <dbReference type="PIRSR" id="PIRSR618044-1"/>
    </source>
</evidence>
<accession>B3TMS1</accession>
<protein>
    <submittedName>
        <fullName evidence="12">D-ala, D-ala carboxypeptidase</fullName>
    </submittedName>
</protein>
<evidence type="ECO:0000256" key="5">
    <source>
        <dbReference type="ARBA" id="ARBA00022984"/>
    </source>
</evidence>
<dbReference type="GO" id="GO:0009252">
    <property type="term" value="P:peptidoglycan biosynthetic process"/>
    <property type="evidence" value="ECO:0007669"/>
    <property type="project" value="UniProtKB-KW"/>
</dbReference>
<evidence type="ECO:0000256" key="2">
    <source>
        <dbReference type="ARBA" id="ARBA00022729"/>
    </source>
</evidence>
<feature type="active site" evidence="7">
    <location>
        <position position="130"/>
    </location>
</feature>
<evidence type="ECO:0000256" key="3">
    <source>
        <dbReference type="ARBA" id="ARBA00022801"/>
    </source>
</evidence>
<feature type="signal peptide" evidence="10">
    <location>
        <begin position="1"/>
        <end position="27"/>
    </location>
</feature>
<feature type="active site" description="Proton acceptor" evidence="7">
    <location>
        <position position="72"/>
    </location>
</feature>
<proteinExistence type="inferred from homology"/>
<evidence type="ECO:0000256" key="4">
    <source>
        <dbReference type="ARBA" id="ARBA00022960"/>
    </source>
</evidence>
<sequence>MRSSARCAVAVALAAPMVAVPVATAHAEPAVSAKAGPSGVYAKSALLLDVGAKKVRWSRSPHTKRRIGSITKVMTAYVVIKSGNLDRKITVQRKHVDYLRGNGAGGSSAGLVVGDRLTVRQLLRALMLPSGCDAAYVLADAYGPGWKGFVAKMNKTARGLKMTNTKYANFDGIDWKGATMYSTAYDQTRLAAAAMKLKEFRSVVGTRSYRVPPTSTTHIYNWTNTNALLGKYKGMTGVKTGFTNMAGASFMFGAKRGGRELVGIVLNSGSGSYKSRRFTDASKILNWGFGVRSADLPVMSRSLDDGRFD</sequence>
<dbReference type="PANTHER" id="PTHR21581">
    <property type="entry name" value="D-ALANYL-D-ALANINE CARBOXYPEPTIDASE"/>
    <property type="match status" value="1"/>
</dbReference>
<feature type="domain" description="Peptidase S11 D-alanyl-D-alanine carboxypeptidase A N-terminal" evidence="11">
    <location>
        <begin position="37"/>
        <end position="268"/>
    </location>
</feature>
<evidence type="ECO:0000256" key="10">
    <source>
        <dbReference type="SAM" id="SignalP"/>
    </source>
</evidence>
<dbReference type="MEROPS" id="S11.004"/>
<dbReference type="InterPro" id="IPR001967">
    <property type="entry name" value="Peptidase_S11_N"/>
</dbReference>
<evidence type="ECO:0000256" key="1">
    <source>
        <dbReference type="ARBA" id="ARBA00007164"/>
    </source>
</evidence>